<evidence type="ECO:0000313" key="2">
    <source>
        <dbReference type="EMBL" id="KIJ91859.1"/>
    </source>
</evidence>
<accession>A0A0C9WHV6</accession>
<feature type="region of interest" description="Disordered" evidence="1">
    <location>
        <begin position="300"/>
        <end position="362"/>
    </location>
</feature>
<organism evidence="2 3">
    <name type="scientific">Laccaria amethystina LaAM-08-1</name>
    <dbReference type="NCBI Taxonomy" id="1095629"/>
    <lineage>
        <taxon>Eukaryota</taxon>
        <taxon>Fungi</taxon>
        <taxon>Dikarya</taxon>
        <taxon>Basidiomycota</taxon>
        <taxon>Agaricomycotina</taxon>
        <taxon>Agaricomycetes</taxon>
        <taxon>Agaricomycetidae</taxon>
        <taxon>Agaricales</taxon>
        <taxon>Agaricineae</taxon>
        <taxon>Hydnangiaceae</taxon>
        <taxon>Laccaria</taxon>
    </lineage>
</organism>
<dbReference type="Proteomes" id="UP000054477">
    <property type="component" value="Unassembled WGS sequence"/>
</dbReference>
<proteinExistence type="predicted"/>
<keyword evidence="3" id="KW-1185">Reference proteome</keyword>
<name>A0A0C9WHV6_9AGAR</name>
<feature type="region of interest" description="Disordered" evidence="1">
    <location>
        <begin position="374"/>
        <end position="395"/>
    </location>
</feature>
<feature type="region of interest" description="Disordered" evidence="1">
    <location>
        <begin position="1"/>
        <end position="71"/>
    </location>
</feature>
<reference evidence="3" key="2">
    <citation type="submission" date="2015-01" db="EMBL/GenBank/DDBJ databases">
        <title>Evolutionary Origins and Diversification of the Mycorrhizal Mutualists.</title>
        <authorList>
            <consortium name="DOE Joint Genome Institute"/>
            <consortium name="Mycorrhizal Genomics Consortium"/>
            <person name="Kohler A."/>
            <person name="Kuo A."/>
            <person name="Nagy L.G."/>
            <person name="Floudas D."/>
            <person name="Copeland A."/>
            <person name="Barry K.W."/>
            <person name="Cichocki N."/>
            <person name="Veneault-Fourrey C."/>
            <person name="LaButti K."/>
            <person name="Lindquist E.A."/>
            <person name="Lipzen A."/>
            <person name="Lundell T."/>
            <person name="Morin E."/>
            <person name="Murat C."/>
            <person name="Riley R."/>
            <person name="Ohm R."/>
            <person name="Sun H."/>
            <person name="Tunlid A."/>
            <person name="Henrissat B."/>
            <person name="Grigoriev I.V."/>
            <person name="Hibbett D.S."/>
            <person name="Martin F."/>
        </authorList>
    </citation>
    <scope>NUCLEOTIDE SEQUENCE [LARGE SCALE GENOMIC DNA]</scope>
    <source>
        <strain evidence="3">LaAM-08-1</strain>
    </source>
</reference>
<feature type="compositionally biased region" description="Polar residues" evidence="1">
    <location>
        <begin position="1"/>
        <end position="16"/>
    </location>
</feature>
<dbReference type="HOGENOM" id="CLU_556736_0_0_1"/>
<evidence type="ECO:0000313" key="3">
    <source>
        <dbReference type="Proteomes" id="UP000054477"/>
    </source>
</evidence>
<dbReference type="EMBL" id="KN838960">
    <property type="protein sequence ID" value="KIJ91859.1"/>
    <property type="molecule type" value="Genomic_DNA"/>
</dbReference>
<sequence>MSNRSPTPPRRSQTHALSIDEEGTYTEADLQSDSDPLTPPQRKRHLDDEQYIPDTISGARSDAKGRTPKRWKTASSLPSYVKLNELRHASDKRTVIEFSHVVSGSTTSNEMDHLEWSWKRAFFSLNVNTRKNIQTLNVALHRWFDMTKNNKSVGWFWIPADCDLALLTSMHATYKDPDTFYEESMKFQYRLIPLPNMSESWSVQRYGGDLFGPFDPSLVEHSVYPFNDLPTFELHVPYHSVIVNTGKKLYHFYGMEAIEFDRDFSFLSDPAKNMIDIVRNIYVAWMEARPSLEWLRGKGCDGGQDSPVEQTQCGGVSPHGGRQSSGAASGGKGGKNEAQDAAAAPSGATKGQRRAPTKSLLPWDSASCLEPLELLDEGNGSDDEKPFMDDEDNEYEDDEFFESLKQWASDVWTSTHPDSRSDSEVTLVGAAAGSALSKSVEPTTSPPLALLLSVQ</sequence>
<dbReference type="OrthoDB" id="3133596at2759"/>
<dbReference type="AlphaFoldDB" id="A0A0C9WHV6"/>
<gene>
    <name evidence="2" type="ORF">K443DRAFT_14048</name>
</gene>
<protein>
    <recommendedName>
        <fullName evidence="4">HNH nuclease domain-containing protein</fullName>
    </recommendedName>
</protein>
<evidence type="ECO:0000256" key="1">
    <source>
        <dbReference type="SAM" id="MobiDB-lite"/>
    </source>
</evidence>
<evidence type="ECO:0008006" key="4">
    <source>
        <dbReference type="Google" id="ProtNLM"/>
    </source>
</evidence>
<reference evidence="2 3" key="1">
    <citation type="submission" date="2014-04" db="EMBL/GenBank/DDBJ databases">
        <authorList>
            <consortium name="DOE Joint Genome Institute"/>
            <person name="Kuo A."/>
            <person name="Kohler A."/>
            <person name="Nagy L.G."/>
            <person name="Floudas D."/>
            <person name="Copeland A."/>
            <person name="Barry K.W."/>
            <person name="Cichocki N."/>
            <person name="Veneault-Fourrey C."/>
            <person name="LaButti K."/>
            <person name="Lindquist E.A."/>
            <person name="Lipzen A."/>
            <person name="Lundell T."/>
            <person name="Morin E."/>
            <person name="Murat C."/>
            <person name="Sun H."/>
            <person name="Tunlid A."/>
            <person name="Henrissat B."/>
            <person name="Grigoriev I.V."/>
            <person name="Hibbett D.S."/>
            <person name="Martin F."/>
            <person name="Nordberg H.P."/>
            <person name="Cantor M.N."/>
            <person name="Hua S.X."/>
        </authorList>
    </citation>
    <scope>NUCLEOTIDE SEQUENCE [LARGE SCALE GENOMIC DNA]</scope>
    <source>
        <strain evidence="2 3">LaAM-08-1</strain>
    </source>
</reference>